<feature type="transmembrane region" description="Helical" evidence="8">
    <location>
        <begin position="98"/>
        <end position="122"/>
    </location>
</feature>
<evidence type="ECO:0000313" key="9">
    <source>
        <dbReference type="EMBL" id="MBZ0059461.1"/>
    </source>
</evidence>
<evidence type="ECO:0000256" key="4">
    <source>
        <dbReference type="ARBA" id="ARBA00022475"/>
    </source>
</evidence>
<feature type="transmembrane region" description="Helical" evidence="8">
    <location>
        <begin position="225"/>
        <end position="242"/>
    </location>
</feature>
<evidence type="ECO:0000256" key="1">
    <source>
        <dbReference type="ARBA" id="ARBA00004651"/>
    </source>
</evidence>
<keyword evidence="8" id="KW-0997">Cell inner membrane</keyword>
<name>A0ABS7RYS5_9ENTR</name>
<dbReference type="InterPro" id="IPR052017">
    <property type="entry name" value="TSUP"/>
</dbReference>
<keyword evidence="4 8" id="KW-1003">Cell membrane</keyword>
<feature type="transmembrane region" description="Helical" evidence="8">
    <location>
        <begin position="31"/>
        <end position="61"/>
    </location>
</feature>
<keyword evidence="6 8" id="KW-1133">Transmembrane helix</keyword>
<evidence type="ECO:0000313" key="10">
    <source>
        <dbReference type="Proteomes" id="UP000706580"/>
    </source>
</evidence>
<feature type="transmembrane region" description="Helical" evidence="8">
    <location>
        <begin position="73"/>
        <end position="92"/>
    </location>
</feature>
<comment type="similarity">
    <text evidence="2 8">Belongs to the 4-toluene sulfonate uptake permease (TSUP) (TC 2.A.102) family.</text>
</comment>
<comment type="caution">
    <text evidence="9">The sequence shown here is derived from an EMBL/GenBank/DDBJ whole genome shotgun (WGS) entry which is preliminary data.</text>
</comment>
<proteinExistence type="inferred from homology"/>
<evidence type="ECO:0000256" key="7">
    <source>
        <dbReference type="ARBA" id="ARBA00023136"/>
    </source>
</evidence>
<evidence type="ECO:0000256" key="3">
    <source>
        <dbReference type="ARBA" id="ARBA00022448"/>
    </source>
</evidence>
<sequence length="246" mass="26074">MSEYFVIILLMTFFAAGVVKGLTGMGLPTVAIGILSLFIALPAAAAMIIIPSFVTNFWQLFTGPSTSRLLKKLWPLVFCIIPGTFVGSFALVSARPEWAVFGLGLALISYALYALIAPAVLLSQKTQRWLGPLTGIVTGIITGATGVSTIPSVPYIQSLSLEKDELVQALGLSFTVSAVAMAAALAVHGSFAAGELTSSCVAIVPSLLGMWLGQKVRNRISTASFRKGFLIFLILLGTELVMRPFM</sequence>
<dbReference type="EMBL" id="JADMNK010000010">
    <property type="protein sequence ID" value="MBZ0059461.1"/>
    <property type="molecule type" value="Genomic_DNA"/>
</dbReference>
<comment type="subcellular location">
    <subcellularLocation>
        <location evidence="8">Cell inner membrane</location>
        <topology evidence="8">Multi-pass membrane protein</topology>
    </subcellularLocation>
    <subcellularLocation>
        <location evidence="1">Cell membrane</location>
        <topology evidence="1">Multi-pass membrane protein</topology>
    </subcellularLocation>
</comment>
<organism evidence="9 10">
    <name type="scientific">Leclercia barmai</name>
    <dbReference type="NCBI Taxonomy" id="2785629"/>
    <lineage>
        <taxon>Bacteria</taxon>
        <taxon>Pseudomonadati</taxon>
        <taxon>Pseudomonadota</taxon>
        <taxon>Gammaproteobacteria</taxon>
        <taxon>Enterobacterales</taxon>
        <taxon>Enterobacteriaceae</taxon>
        <taxon>Leclercia</taxon>
    </lineage>
</organism>
<dbReference type="PANTHER" id="PTHR30269:SF32">
    <property type="entry name" value="MEMBRANE TRANSPORTER PROTEIN-RELATED"/>
    <property type="match status" value="1"/>
</dbReference>
<dbReference type="Pfam" id="PF01925">
    <property type="entry name" value="TauE"/>
    <property type="match status" value="1"/>
</dbReference>
<feature type="transmembrane region" description="Helical" evidence="8">
    <location>
        <begin position="129"/>
        <end position="150"/>
    </location>
</feature>
<dbReference type="InterPro" id="IPR002781">
    <property type="entry name" value="TM_pro_TauE-like"/>
</dbReference>
<evidence type="ECO:0000256" key="8">
    <source>
        <dbReference type="RuleBase" id="RU363041"/>
    </source>
</evidence>
<dbReference type="Proteomes" id="UP000706580">
    <property type="component" value="Unassembled WGS sequence"/>
</dbReference>
<keyword evidence="5 8" id="KW-0812">Transmembrane</keyword>
<keyword evidence="7 8" id="KW-0472">Membrane</keyword>
<protein>
    <recommendedName>
        <fullName evidence="8">Probable membrane transporter protein</fullName>
    </recommendedName>
</protein>
<evidence type="ECO:0000256" key="6">
    <source>
        <dbReference type="ARBA" id="ARBA00022989"/>
    </source>
</evidence>
<accession>A0ABS7RYS5</accession>
<dbReference type="PANTHER" id="PTHR30269">
    <property type="entry name" value="TRANSMEMBRANE PROTEIN YFCA"/>
    <property type="match status" value="1"/>
</dbReference>
<dbReference type="RefSeq" id="WP_223075146.1">
    <property type="nucleotide sequence ID" value="NZ_JADMNK010000010.1"/>
</dbReference>
<reference evidence="9 10" key="1">
    <citation type="submission" date="2020-11" db="EMBL/GenBank/DDBJ databases">
        <title>Draft Genome of Enterobacter sp. strain EMC7.</title>
        <authorList>
            <person name="Barman P."/>
            <person name="Sinha S."/>
            <person name="Sen S."/>
            <person name="Chakraborty R."/>
        </authorList>
    </citation>
    <scope>NUCLEOTIDE SEQUENCE [LARGE SCALE GENOMIC DNA]</scope>
    <source>
        <strain evidence="9 10">EMC7</strain>
    </source>
</reference>
<evidence type="ECO:0000256" key="5">
    <source>
        <dbReference type="ARBA" id="ARBA00022692"/>
    </source>
</evidence>
<evidence type="ECO:0000256" key="2">
    <source>
        <dbReference type="ARBA" id="ARBA00009142"/>
    </source>
</evidence>
<feature type="transmembrane region" description="Helical" evidence="8">
    <location>
        <begin position="170"/>
        <end position="189"/>
    </location>
</feature>
<gene>
    <name evidence="9" type="ORF">ITX56_16960</name>
</gene>
<keyword evidence="3" id="KW-0813">Transport</keyword>
<keyword evidence="10" id="KW-1185">Reference proteome</keyword>